<gene>
    <name evidence="2" type="ORF">HNQ77_001665</name>
</gene>
<keyword evidence="1" id="KW-0732">Signal</keyword>
<dbReference type="Gene3D" id="3.40.50.1820">
    <property type="entry name" value="alpha/beta hydrolase"/>
    <property type="match status" value="1"/>
</dbReference>
<dbReference type="OrthoDB" id="100212at2"/>
<feature type="signal peptide" evidence="1">
    <location>
        <begin position="1"/>
        <end position="21"/>
    </location>
</feature>
<protein>
    <recommendedName>
        <fullName evidence="4">Peptidase S9 prolyl oligopeptidase catalytic domain-containing protein</fullName>
    </recommendedName>
</protein>
<evidence type="ECO:0000256" key="1">
    <source>
        <dbReference type="SAM" id="SignalP"/>
    </source>
</evidence>
<dbReference type="InterPro" id="IPR029058">
    <property type="entry name" value="AB_hydrolase_fold"/>
</dbReference>
<dbReference type="RefSeq" id="WP_156185839.1">
    <property type="nucleotide sequence ID" value="NZ_JACHEK010000003.1"/>
</dbReference>
<dbReference type="AlphaFoldDB" id="A0A841JQW2"/>
<dbReference type="EMBL" id="JACHEK010000003">
    <property type="protein sequence ID" value="MBB6143716.1"/>
    <property type="molecule type" value="Genomic_DNA"/>
</dbReference>
<keyword evidence="3" id="KW-1185">Reference proteome</keyword>
<name>A0A841JQW2_9BACT</name>
<sequence>MGRIVVLFMLIVVCCSSGLFADGRRPFTVKDSVEMTTFSDPYTRLPDAECKRSPDGKHFFVITTRGVLRTNHLESTLWVYSATGIDRYLHEQNDHPPRPQLLFRRAGSPVAQQNNSYGSLITKAQWSSDSQFILALVEQANGYHHLFRTYLSGRASIDLTPGNNVDIKDFSEGGGTIAYLVVEHVSPPKVIGKPINDASSDLTGLSLFHIFFPKTFPDPSSFWPALDLWVRYRGVNREVNAGGKWHFPSSAAGLRIAVSPNGRALIAARPVPDIPAVWLKYETADSTSSFAPAHTGTDRSGKSFNWPWQYIYVDLDKMTVTPIVDAPSGFLEGYIDALQAVWSPDSRAVLFTNSYFPFPKGSGTPNVRGISACAAAVYRVVSKSASCIAYARFPKESDSLRSAVFGLSSNEVVLQWSSEGKEETQSYVKTQQAWTLQAQKVTTNEAQPTLRIFIRQDINEPPTLWVAGPKTSLSKELWDPNPQLASLELGQESVYSWKDSTGYEWHAGLVLPPNFVLGHRYPLVIQTHGFYNEHEFLIDGSFTTGFAARAFAAAGIIVLQMEDRADRHIRPAQQEALLTVDGFESAIDYLDKSGLIDPSRVGIIGFSRAAWYVEEALIHMPRRFRAATLIDGIDQSYMTYMLFAPGDPEGAVEEEAANGGKPFGVGLGSWVKNAAGFNLDKIQAPVRIEAIGPISILGEWETYSSLYQEAKPVDLIYIPTGQHILQKPNERYASQQGNVDWFRFWLQGYEDPDPAKRAEYRRWQQWSRSNAPSDSLLGKHD</sequence>
<proteinExistence type="predicted"/>
<evidence type="ECO:0000313" key="3">
    <source>
        <dbReference type="Proteomes" id="UP000538666"/>
    </source>
</evidence>
<dbReference type="Proteomes" id="UP000538666">
    <property type="component" value="Unassembled WGS sequence"/>
</dbReference>
<evidence type="ECO:0008006" key="4">
    <source>
        <dbReference type="Google" id="ProtNLM"/>
    </source>
</evidence>
<dbReference type="SUPFAM" id="SSF82171">
    <property type="entry name" value="DPP6 N-terminal domain-like"/>
    <property type="match status" value="1"/>
</dbReference>
<feature type="chain" id="PRO_5032294630" description="Peptidase S9 prolyl oligopeptidase catalytic domain-containing protein" evidence="1">
    <location>
        <begin position="22"/>
        <end position="781"/>
    </location>
</feature>
<organism evidence="2 3">
    <name type="scientific">Silvibacterium bohemicum</name>
    <dbReference type="NCBI Taxonomy" id="1577686"/>
    <lineage>
        <taxon>Bacteria</taxon>
        <taxon>Pseudomonadati</taxon>
        <taxon>Acidobacteriota</taxon>
        <taxon>Terriglobia</taxon>
        <taxon>Terriglobales</taxon>
        <taxon>Acidobacteriaceae</taxon>
        <taxon>Silvibacterium</taxon>
    </lineage>
</organism>
<accession>A0A841JQW2</accession>
<reference evidence="2 3" key="1">
    <citation type="submission" date="2020-08" db="EMBL/GenBank/DDBJ databases">
        <title>Genomic Encyclopedia of Type Strains, Phase IV (KMG-IV): sequencing the most valuable type-strain genomes for metagenomic binning, comparative biology and taxonomic classification.</title>
        <authorList>
            <person name="Goeker M."/>
        </authorList>
    </citation>
    <scope>NUCLEOTIDE SEQUENCE [LARGE SCALE GENOMIC DNA]</scope>
    <source>
        <strain evidence="2 3">DSM 103733</strain>
    </source>
</reference>
<evidence type="ECO:0000313" key="2">
    <source>
        <dbReference type="EMBL" id="MBB6143716.1"/>
    </source>
</evidence>
<comment type="caution">
    <text evidence="2">The sequence shown here is derived from an EMBL/GenBank/DDBJ whole genome shotgun (WGS) entry which is preliminary data.</text>
</comment>
<dbReference type="SUPFAM" id="SSF53474">
    <property type="entry name" value="alpha/beta-Hydrolases"/>
    <property type="match status" value="1"/>
</dbReference>